<evidence type="ECO:0000256" key="11">
    <source>
        <dbReference type="HAMAP-Rule" id="MF_00109"/>
    </source>
</evidence>
<feature type="binding site" evidence="11">
    <location>
        <position position="150"/>
    </location>
    <ligand>
        <name>substrate</name>
    </ligand>
</feature>
<keyword evidence="4 11" id="KW-0028">Amino-acid biosynthesis</keyword>
<dbReference type="OrthoDB" id="9800332at2"/>
<comment type="cofactor">
    <cofactor evidence="11">
        <name>Mg(2+)</name>
        <dbReference type="ChEBI" id="CHEBI:18420"/>
    </cofactor>
    <text evidence="11">Binds 1 Mg(2+) ion per subunit.</text>
</comment>
<dbReference type="InterPro" id="IPR031322">
    <property type="entry name" value="Shikimate/glucono_kinase"/>
</dbReference>
<dbReference type="PANTHER" id="PTHR21087">
    <property type="entry name" value="SHIKIMATE KINASE"/>
    <property type="match status" value="1"/>
</dbReference>
<dbReference type="GO" id="GO:0004765">
    <property type="term" value="F:shikimate kinase activity"/>
    <property type="evidence" value="ECO:0007669"/>
    <property type="project" value="UniProtKB-UniRule"/>
</dbReference>
<evidence type="ECO:0000256" key="2">
    <source>
        <dbReference type="ARBA" id="ARBA00006997"/>
    </source>
</evidence>
<comment type="catalytic activity">
    <reaction evidence="10 11">
        <text>shikimate + ATP = 3-phosphoshikimate + ADP + H(+)</text>
        <dbReference type="Rhea" id="RHEA:13121"/>
        <dbReference type="ChEBI" id="CHEBI:15378"/>
        <dbReference type="ChEBI" id="CHEBI:30616"/>
        <dbReference type="ChEBI" id="CHEBI:36208"/>
        <dbReference type="ChEBI" id="CHEBI:145989"/>
        <dbReference type="ChEBI" id="CHEBI:456216"/>
        <dbReference type="EC" id="2.7.1.71"/>
    </reaction>
</comment>
<dbReference type="InterPro" id="IPR027417">
    <property type="entry name" value="P-loop_NTPase"/>
</dbReference>
<comment type="subcellular location">
    <subcellularLocation>
        <location evidence="11">Cytoplasm</location>
    </subcellularLocation>
</comment>
<comment type="function">
    <text evidence="11">Catalyzes the specific phosphorylation of the 3-hydroxyl group of shikimic acid using ATP as a cosubstrate.</text>
</comment>
<dbReference type="InterPro" id="IPR023000">
    <property type="entry name" value="Shikimate_kinase_CS"/>
</dbReference>
<dbReference type="PANTHER" id="PTHR21087:SF16">
    <property type="entry name" value="SHIKIMATE KINASE 1, CHLOROPLASTIC"/>
    <property type="match status" value="1"/>
</dbReference>
<evidence type="ECO:0000256" key="10">
    <source>
        <dbReference type="ARBA" id="ARBA00048567"/>
    </source>
</evidence>
<protein>
    <recommendedName>
        <fullName evidence="3 11">Shikimate kinase</fullName>
        <shortName evidence="11">SK</shortName>
        <ecNumber evidence="3 11">2.7.1.71</ecNumber>
    </recommendedName>
</protein>
<keyword evidence="11" id="KW-0479">Metal-binding</keyword>
<proteinExistence type="inferred from homology"/>
<feature type="binding site" evidence="11">
    <location>
        <position position="71"/>
    </location>
    <ligand>
        <name>substrate</name>
    </ligand>
</feature>
<comment type="subunit">
    <text evidence="11">Monomer.</text>
</comment>
<sequence>MPNAGAAPMPEQTREPSLVLVGLMGAGKSTVGRRLAQRLSRRFVDADDEIERAAGMSIPEIFERFGEAHFRDGERRVLARLLDQDGIIIATGGGAFMHPETRRMIRDRARSIWLKADLDTLVRRCARRADRPLLKGSSARETLGRLMEERYPVYAEADFTVESGGDAHDLVVDRIMQVIGADQP</sequence>
<comment type="pathway">
    <text evidence="1 11">Metabolic intermediate biosynthesis; chorismate biosynthesis; chorismate from D-erythrose 4-phosphate and phosphoenolpyruvate: step 5/7.</text>
</comment>
<feature type="binding site" evidence="11">
    <location>
        <position position="131"/>
    </location>
    <ligand>
        <name>ATP</name>
        <dbReference type="ChEBI" id="CHEBI:30616"/>
    </ligand>
</feature>
<dbReference type="GO" id="GO:0008652">
    <property type="term" value="P:amino acid biosynthetic process"/>
    <property type="evidence" value="ECO:0007669"/>
    <property type="project" value="UniProtKB-KW"/>
</dbReference>
<dbReference type="Proteomes" id="UP000229498">
    <property type="component" value="Unassembled WGS sequence"/>
</dbReference>
<evidence type="ECO:0000313" key="12">
    <source>
        <dbReference type="EMBL" id="PJK31041.1"/>
    </source>
</evidence>
<keyword evidence="9 11" id="KW-0057">Aromatic amino acid biosynthesis</keyword>
<dbReference type="GO" id="GO:0009423">
    <property type="term" value="P:chorismate biosynthetic process"/>
    <property type="evidence" value="ECO:0007669"/>
    <property type="project" value="UniProtKB-UniRule"/>
</dbReference>
<dbReference type="Gene3D" id="3.40.50.300">
    <property type="entry name" value="P-loop containing nucleotide triphosphate hydrolases"/>
    <property type="match status" value="1"/>
</dbReference>
<accession>A0A2M9G5Q5</accession>
<dbReference type="GO" id="GO:0005524">
    <property type="term" value="F:ATP binding"/>
    <property type="evidence" value="ECO:0007669"/>
    <property type="project" value="UniProtKB-UniRule"/>
</dbReference>
<evidence type="ECO:0000256" key="9">
    <source>
        <dbReference type="ARBA" id="ARBA00023141"/>
    </source>
</evidence>
<reference evidence="12 13" key="1">
    <citation type="submission" date="2017-11" db="EMBL/GenBank/DDBJ databases">
        <title>Draft genome sequence of Rhizobiales bacterium SY3-13.</title>
        <authorList>
            <person name="Sun C."/>
        </authorList>
    </citation>
    <scope>NUCLEOTIDE SEQUENCE [LARGE SCALE GENOMIC DNA]</scope>
    <source>
        <strain evidence="12 13">SY3-13</strain>
    </source>
</reference>
<keyword evidence="11" id="KW-0963">Cytoplasm</keyword>
<keyword evidence="5 11" id="KW-0808">Transferase</keyword>
<comment type="caution">
    <text evidence="12">The sequence shown here is derived from an EMBL/GenBank/DDBJ whole genome shotgun (WGS) entry which is preliminary data.</text>
</comment>
<dbReference type="InterPro" id="IPR000623">
    <property type="entry name" value="Shikimate_kinase/TSH1"/>
</dbReference>
<keyword evidence="6 11" id="KW-0547">Nucleotide-binding</keyword>
<gene>
    <name evidence="11" type="primary">aroK</name>
    <name evidence="12" type="ORF">CVT23_04050</name>
</gene>
<dbReference type="NCBIfam" id="NF010552">
    <property type="entry name" value="PRK13946.1"/>
    <property type="match status" value="1"/>
</dbReference>
<comment type="caution">
    <text evidence="11">Lacks conserved residue(s) required for the propagation of feature annotation.</text>
</comment>
<keyword evidence="13" id="KW-1185">Reference proteome</keyword>
<evidence type="ECO:0000256" key="3">
    <source>
        <dbReference type="ARBA" id="ARBA00012154"/>
    </source>
</evidence>
<evidence type="ECO:0000256" key="8">
    <source>
        <dbReference type="ARBA" id="ARBA00022840"/>
    </source>
</evidence>
<dbReference type="GO" id="GO:0009073">
    <property type="term" value="P:aromatic amino acid family biosynthetic process"/>
    <property type="evidence" value="ECO:0007669"/>
    <property type="project" value="UniProtKB-KW"/>
</dbReference>
<comment type="similarity">
    <text evidence="2 11">Belongs to the shikimate kinase family.</text>
</comment>
<dbReference type="HAMAP" id="MF_00109">
    <property type="entry name" value="Shikimate_kinase"/>
    <property type="match status" value="1"/>
</dbReference>
<keyword evidence="8 11" id="KW-0067">ATP-binding</keyword>
<keyword evidence="11" id="KW-0460">Magnesium</keyword>
<dbReference type="SUPFAM" id="SSF52540">
    <property type="entry name" value="P-loop containing nucleoside triphosphate hydrolases"/>
    <property type="match status" value="1"/>
</dbReference>
<evidence type="ECO:0000256" key="1">
    <source>
        <dbReference type="ARBA" id="ARBA00004842"/>
    </source>
</evidence>
<dbReference type="EMBL" id="PHIG01000011">
    <property type="protein sequence ID" value="PJK31041.1"/>
    <property type="molecule type" value="Genomic_DNA"/>
</dbReference>
<feature type="binding site" evidence="11">
    <location>
        <begin position="25"/>
        <end position="30"/>
    </location>
    <ligand>
        <name>ATP</name>
        <dbReference type="ChEBI" id="CHEBI:30616"/>
    </ligand>
</feature>
<dbReference type="AlphaFoldDB" id="A0A2M9G5Q5"/>
<feature type="binding site" evidence="11">
    <location>
        <position position="93"/>
    </location>
    <ligand>
        <name>substrate</name>
    </ligand>
</feature>
<name>A0A2M9G5Q5_9PROT</name>
<evidence type="ECO:0000256" key="5">
    <source>
        <dbReference type="ARBA" id="ARBA00022679"/>
    </source>
</evidence>
<feature type="binding site" evidence="11">
    <location>
        <position position="29"/>
    </location>
    <ligand>
        <name>Mg(2+)</name>
        <dbReference type="ChEBI" id="CHEBI:18420"/>
    </ligand>
</feature>
<dbReference type="CDD" id="cd00464">
    <property type="entry name" value="SK"/>
    <property type="match status" value="1"/>
</dbReference>
<dbReference type="UniPathway" id="UPA00053">
    <property type="reaction ID" value="UER00088"/>
</dbReference>
<evidence type="ECO:0000256" key="7">
    <source>
        <dbReference type="ARBA" id="ARBA00022777"/>
    </source>
</evidence>
<organism evidence="12 13">
    <name type="scientific">Minwuia thermotolerans</name>
    <dbReference type="NCBI Taxonomy" id="2056226"/>
    <lineage>
        <taxon>Bacteria</taxon>
        <taxon>Pseudomonadati</taxon>
        <taxon>Pseudomonadota</taxon>
        <taxon>Alphaproteobacteria</taxon>
        <taxon>Minwuiales</taxon>
        <taxon>Minwuiaceae</taxon>
        <taxon>Minwuia</taxon>
    </lineage>
</organism>
<feature type="binding site" evidence="11">
    <location>
        <position position="47"/>
    </location>
    <ligand>
        <name>substrate</name>
    </ligand>
</feature>
<dbReference type="GO" id="GO:0000287">
    <property type="term" value="F:magnesium ion binding"/>
    <property type="evidence" value="ECO:0007669"/>
    <property type="project" value="UniProtKB-UniRule"/>
</dbReference>
<dbReference type="Pfam" id="PF01202">
    <property type="entry name" value="SKI"/>
    <property type="match status" value="1"/>
</dbReference>
<dbReference type="RefSeq" id="WP_109792490.1">
    <property type="nucleotide sequence ID" value="NZ_PHIG01000011.1"/>
</dbReference>
<evidence type="ECO:0000256" key="6">
    <source>
        <dbReference type="ARBA" id="ARBA00022741"/>
    </source>
</evidence>
<dbReference type="GO" id="GO:0005829">
    <property type="term" value="C:cytosol"/>
    <property type="evidence" value="ECO:0007669"/>
    <property type="project" value="TreeGrafter"/>
</dbReference>
<evidence type="ECO:0000313" key="13">
    <source>
        <dbReference type="Proteomes" id="UP000229498"/>
    </source>
</evidence>
<dbReference type="PROSITE" id="PS01128">
    <property type="entry name" value="SHIKIMATE_KINASE"/>
    <property type="match status" value="1"/>
</dbReference>
<evidence type="ECO:0000256" key="4">
    <source>
        <dbReference type="ARBA" id="ARBA00022605"/>
    </source>
</evidence>
<keyword evidence="7 11" id="KW-0418">Kinase</keyword>
<dbReference type="PRINTS" id="PR01100">
    <property type="entry name" value="SHIKIMTKNASE"/>
</dbReference>
<dbReference type="EC" id="2.7.1.71" evidence="3 11"/>